<dbReference type="PROSITE" id="PS51253">
    <property type="entry name" value="HTH_CENPB"/>
    <property type="match status" value="1"/>
</dbReference>
<evidence type="ECO:0000259" key="4">
    <source>
        <dbReference type="PROSITE" id="PS51253"/>
    </source>
</evidence>
<keyword evidence="2" id="KW-0238">DNA-binding</keyword>
<dbReference type="InterPro" id="IPR009057">
    <property type="entry name" value="Homeodomain-like_sf"/>
</dbReference>
<evidence type="ECO:0000256" key="1">
    <source>
        <dbReference type="ARBA" id="ARBA00004123"/>
    </source>
</evidence>
<dbReference type="InterPro" id="IPR006600">
    <property type="entry name" value="HTH_CenpB_DNA-bd_dom"/>
</dbReference>
<dbReference type="Gene3D" id="1.10.10.60">
    <property type="entry name" value="Homeodomain-like"/>
    <property type="match status" value="2"/>
</dbReference>
<dbReference type="InterPro" id="IPR050863">
    <property type="entry name" value="CenT-Element_Derived"/>
</dbReference>
<feature type="compositionally biased region" description="Acidic residues" evidence="3">
    <location>
        <begin position="138"/>
        <end position="162"/>
    </location>
</feature>
<sequence length="410" mass="46873">MSTTRKAISLEKKKIIIEEAKKGLKCVELSKKYNMNISIISRILKNKEDILSTIEKGRTGRSRTTDGKFDQLEQELAKWINIQRCLYVPINGPLVQTKAMEIALAIPIQGFNPNKGWLSRFKNRYSINFKSEKNENEEKNEEEEETEEDTEEDTEEENEEENAAVDDFMHQSSSNIVGSSGVNIDLSRDSLEALTLEAIRSNEILIKQLEKNTSVSTKKIVFCPFCGIPVVGTISKRHSKTVNCNSKIAKFYDTNDWSVYMNRVVNGNSCSTDRLEKILKTSNEAPTFLVYVVRSGYDPLSLLYIGMTEKTLEKRFSEHNRHKTFINCGVLEKATLMDNLSKNNASFFEALLIIGNKFQKNLLNVRNEYQNIINNLDVTKDIPHQVNEAHGEAVVLLVKKWSTLRWSRID</sequence>
<proteinExistence type="predicted"/>
<evidence type="ECO:0000313" key="5">
    <source>
        <dbReference type="Proteomes" id="UP000095281"/>
    </source>
</evidence>
<dbReference type="GO" id="GO:0003677">
    <property type="term" value="F:DNA binding"/>
    <property type="evidence" value="ECO:0007669"/>
    <property type="project" value="UniProtKB-KW"/>
</dbReference>
<dbReference type="PANTHER" id="PTHR19303:SF73">
    <property type="entry name" value="PROTEIN PDC2"/>
    <property type="match status" value="1"/>
</dbReference>
<evidence type="ECO:0000256" key="3">
    <source>
        <dbReference type="SAM" id="MobiDB-lite"/>
    </source>
</evidence>
<reference evidence="6" key="1">
    <citation type="submission" date="2016-11" db="UniProtKB">
        <authorList>
            <consortium name="WormBaseParasite"/>
        </authorList>
    </citation>
    <scope>IDENTIFICATION</scope>
</reference>
<evidence type="ECO:0000256" key="2">
    <source>
        <dbReference type="ARBA" id="ARBA00023125"/>
    </source>
</evidence>
<dbReference type="PANTHER" id="PTHR19303">
    <property type="entry name" value="TRANSPOSON"/>
    <property type="match status" value="1"/>
</dbReference>
<dbReference type="SMART" id="SM00674">
    <property type="entry name" value="CENPB"/>
    <property type="match status" value="1"/>
</dbReference>
<accession>A0A1I8BRX1</accession>
<organism evidence="5 6">
    <name type="scientific">Meloidogyne hapla</name>
    <name type="common">Root-knot nematode worm</name>
    <dbReference type="NCBI Taxonomy" id="6305"/>
    <lineage>
        <taxon>Eukaryota</taxon>
        <taxon>Metazoa</taxon>
        <taxon>Ecdysozoa</taxon>
        <taxon>Nematoda</taxon>
        <taxon>Chromadorea</taxon>
        <taxon>Rhabditida</taxon>
        <taxon>Tylenchina</taxon>
        <taxon>Tylenchomorpha</taxon>
        <taxon>Tylenchoidea</taxon>
        <taxon>Meloidogynidae</taxon>
        <taxon>Meloidogyninae</taxon>
        <taxon>Meloidogyne</taxon>
    </lineage>
</organism>
<feature type="region of interest" description="Disordered" evidence="3">
    <location>
        <begin position="132"/>
        <end position="162"/>
    </location>
</feature>
<dbReference type="GO" id="GO:0005634">
    <property type="term" value="C:nucleus"/>
    <property type="evidence" value="ECO:0007669"/>
    <property type="project" value="UniProtKB-SubCell"/>
</dbReference>
<keyword evidence="5" id="KW-1185">Reference proteome</keyword>
<protein>
    <submittedName>
        <fullName evidence="6">HTH CENPB-type domain-containing protein</fullName>
    </submittedName>
</protein>
<dbReference type="AlphaFoldDB" id="A0A1I8BRX1"/>
<dbReference type="SUPFAM" id="SSF46689">
    <property type="entry name" value="Homeodomain-like"/>
    <property type="match status" value="2"/>
</dbReference>
<comment type="subcellular location">
    <subcellularLocation>
        <location evidence="1">Nucleus</location>
    </subcellularLocation>
</comment>
<dbReference type="WBParaSite" id="MhA1_Contig436.frz3.gene3">
    <property type="protein sequence ID" value="MhA1_Contig436.frz3.gene3"/>
    <property type="gene ID" value="MhA1_Contig436.frz3.gene3"/>
</dbReference>
<dbReference type="Pfam" id="PF03221">
    <property type="entry name" value="HTH_Tnp_Tc5"/>
    <property type="match status" value="1"/>
</dbReference>
<name>A0A1I8BRX1_MELHA</name>
<dbReference type="Proteomes" id="UP000095281">
    <property type="component" value="Unplaced"/>
</dbReference>
<feature type="domain" description="HTH CENPB-type" evidence="4">
    <location>
        <begin position="60"/>
        <end position="131"/>
    </location>
</feature>
<evidence type="ECO:0000313" key="6">
    <source>
        <dbReference type="WBParaSite" id="MhA1_Contig436.frz3.gene3"/>
    </source>
</evidence>